<evidence type="ECO:0000259" key="1">
    <source>
        <dbReference type="SMART" id="SM00849"/>
    </source>
</evidence>
<feature type="domain" description="Metallo-beta-lactamase" evidence="1">
    <location>
        <begin position="114"/>
        <end position="330"/>
    </location>
</feature>
<dbReference type="InterPro" id="IPR036866">
    <property type="entry name" value="RibonucZ/Hydroxyglut_hydro"/>
</dbReference>
<proteinExistence type="predicted"/>
<dbReference type="SUPFAM" id="SSF56281">
    <property type="entry name" value="Metallo-hydrolase/oxidoreductase"/>
    <property type="match status" value="1"/>
</dbReference>
<gene>
    <name evidence="2" type="ORF">DM867_09650</name>
</gene>
<dbReference type="Pfam" id="PF00753">
    <property type="entry name" value="Lactamase_B"/>
    <property type="match status" value="1"/>
</dbReference>
<name>A0A5N5U611_9EURY</name>
<dbReference type="EMBL" id="QKKZ01000003">
    <property type="protein sequence ID" value="KAB7514030.1"/>
    <property type="molecule type" value="Genomic_DNA"/>
</dbReference>
<dbReference type="GO" id="GO:0016787">
    <property type="term" value="F:hydrolase activity"/>
    <property type="evidence" value="ECO:0007669"/>
    <property type="project" value="UniProtKB-KW"/>
</dbReference>
<organism evidence="2 3">
    <name type="scientific">Halosegnis rubeus</name>
    <dbReference type="NCBI Taxonomy" id="2212850"/>
    <lineage>
        <taxon>Archaea</taxon>
        <taxon>Methanobacteriati</taxon>
        <taxon>Methanobacteriota</taxon>
        <taxon>Stenosarchaea group</taxon>
        <taxon>Halobacteria</taxon>
        <taxon>Halobacteriales</taxon>
        <taxon>Natronomonadaceae</taxon>
        <taxon>Halosegnis</taxon>
    </lineage>
</organism>
<evidence type="ECO:0000313" key="2">
    <source>
        <dbReference type="EMBL" id="KAB7514030.1"/>
    </source>
</evidence>
<dbReference type="InterPro" id="IPR054834">
    <property type="entry name" value="SAMP1_3"/>
</dbReference>
<dbReference type="InterPro" id="IPR016155">
    <property type="entry name" value="Mopterin_synth/thiamin_S_b"/>
</dbReference>
<dbReference type="Gene3D" id="1.10.10.10">
    <property type="entry name" value="Winged helix-like DNA-binding domain superfamily/Winged helix DNA-binding domain"/>
    <property type="match status" value="1"/>
</dbReference>
<dbReference type="SUPFAM" id="SSF54285">
    <property type="entry name" value="MoaD/ThiS"/>
    <property type="match status" value="1"/>
</dbReference>
<dbReference type="Gene3D" id="3.10.20.30">
    <property type="match status" value="1"/>
</dbReference>
<keyword evidence="2" id="KW-0378">Hydrolase</keyword>
<dbReference type="NCBIfam" id="NF041918">
    <property type="entry name" value="SAMP1"/>
    <property type="match status" value="1"/>
</dbReference>
<evidence type="ECO:0000313" key="3">
    <source>
        <dbReference type="Proteomes" id="UP000326865"/>
    </source>
</evidence>
<dbReference type="CDD" id="cd07725">
    <property type="entry name" value="TTHA1429-like_MBL-fold"/>
    <property type="match status" value="1"/>
</dbReference>
<accession>A0A5N5U611</accession>
<dbReference type="Proteomes" id="UP000326865">
    <property type="component" value="Unassembled WGS sequence"/>
</dbReference>
<dbReference type="PANTHER" id="PTHR23131:SF4">
    <property type="entry name" value="METALLO-BETA-LACTAMASE SUPERFAMILY POTEIN"/>
    <property type="match status" value="1"/>
</dbReference>
<dbReference type="Pfam" id="PF02597">
    <property type="entry name" value="ThiS"/>
    <property type="match status" value="1"/>
</dbReference>
<dbReference type="SMART" id="SM00849">
    <property type="entry name" value="Lactamase_B"/>
    <property type="match status" value="1"/>
</dbReference>
<dbReference type="PANTHER" id="PTHR23131">
    <property type="entry name" value="ENDORIBONUCLEASE LACTB2"/>
    <property type="match status" value="1"/>
</dbReference>
<protein>
    <submittedName>
        <fullName evidence="2">MBL fold metallo-hydrolase</fullName>
    </submittedName>
</protein>
<dbReference type="InterPro" id="IPR001279">
    <property type="entry name" value="Metallo-B-lactamas"/>
</dbReference>
<dbReference type="InterPro" id="IPR036388">
    <property type="entry name" value="WH-like_DNA-bd_sf"/>
</dbReference>
<dbReference type="InterPro" id="IPR003749">
    <property type="entry name" value="ThiS/MoaD-like"/>
</dbReference>
<dbReference type="Gene3D" id="3.60.15.10">
    <property type="entry name" value="Ribonuclease Z/Hydroxyacylglutathione hydrolase-like"/>
    <property type="match status" value="1"/>
</dbReference>
<dbReference type="AlphaFoldDB" id="A0A5N5U611"/>
<keyword evidence="3" id="KW-1185">Reference proteome</keyword>
<sequence>MQITCELHGTVRDAYGDKAATVALDSGATIGDLLDALDNGDERVAPLVRNGDSEIRPHIAVHVNGERVATSGGAGTALDDGDKVTILPSVSGGKRTLPFEMETVRLGNAAFEGLNNCYVLGLEDDAELTLIDTGFPTDETRSELERGLADIGIEFADIDRILLTHWHGDHAGLAADIQAASGCSVHVHVDDAPLVDGSEATQDMDDPAFRDTLTAWGMPPQKQTELAEFLDASAAAYARPTVETFTDGDRFDIGSVELEAVHLPGHTVGLCGFAFDGRDGRELFSGDALLPYYTPNVGGADVRVTEPLAAYLDTLVRIIDGEYERAWPGHRGAVVDPTGRAADIIDHHRERTDRVVDVLADGPATPWEVSAELFGTLHAIHILHGPGEAFAHLNHLEDAGLAARDGRNYELTTTEPATEALFPTIADRLRPGYEPVH</sequence>
<dbReference type="RefSeq" id="WP_152134168.1">
    <property type="nucleotide sequence ID" value="NZ_QKKZ01000003.1"/>
</dbReference>
<reference evidence="2 3" key="1">
    <citation type="submission" date="2019-10" db="EMBL/GenBank/DDBJ databases">
        <title>Unraveling microbial dark matter from salterns through culturing: the case of the genus Halosegnis.</title>
        <authorList>
            <person name="Duran-Viseras A."/>
            <person name="Andrei A.-S."/>
            <person name="Vera-Gargallo B."/>
            <person name="Ghai R."/>
            <person name="Sanchez-Porro C."/>
            <person name="Ventosa A."/>
        </authorList>
    </citation>
    <scope>NUCLEOTIDE SEQUENCE [LARGE SCALE GENOMIC DNA]</scope>
    <source>
        <strain evidence="2 3">F18-79</strain>
    </source>
</reference>
<dbReference type="InterPro" id="IPR050662">
    <property type="entry name" value="Sec-metab_biosynth-thioest"/>
</dbReference>
<dbReference type="CDD" id="cd17040">
    <property type="entry name" value="Ubl_MoaD_like"/>
    <property type="match status" value="1"/>
</dbReference>
<comment type="caution">
    <text evidence="2">The sequence shown here is derived from an EMBL/GenBank/DDBJ whole genome shotgun (WGS) entry which is preliminary data.</text>
</comment>
<dbReference type="InterPro" id="IPR012675">
    <property type="entry name" value="Beta-grasp_dom_sf"/>
</dbReference>